<reference evidence="5" key="1">
    <citation type="submission" date="2019-06" db="EMBL/GenBank/DDBJ databases">
        <title>Draft genome sequence of the griseofulvin-producing fungus Xylaria cubensis strain G536.</title>
        <authorList>
            <person name="Mead M.E."/>
            <person name="Raja H.A."/>
            <person name="Steenwyk J.L."/>
            <person name="Knowles S.L."/>
            <person name="Oberlies N.H."/>
            <person name="Rokas A."/>
        </authorList>
    </citation>
    <scope>NUCLEOTIDE SEQUENCE [LARGE SCALE GENOMIC DNA]</scope>
    <source>
        <strain evidence="5">G536</strain>
    </source>
</reference>
<evidence type="ECO:0000313" key="4">
    <source>
        <dbReference type="EMBL" id="TRX87846.1"/>
    </source>
</evidence>
<organism evidence="4 5">
    <name type="scientific">Xylaria flabelliformis</name>
    <dbReference type="NCBI Taxonomy" id="2512241"/>
    <lineage>
        <taxon>Eukaryota</taxon>
        <taxon>Fungi</taxon>
        <taxon>Dikarya</taxon>
        <taxon>Ascomycota</taxon>
        <taxon>Pezizomycotina</taxon>
        <taxon>Sordariomycetes</taxon>
        <taxon>Xylariomycetidae</taxon>
        <taxon>Xylariales</taxon>
        <taxon>Xylariaceae</taxon>
        <taxon>Xylaria</taxon>
    </lineage>
</organism>
<dbReference type="Proteomes" id="UP000319160">
    <property type="component" value="Unassembled WGS sequence"/>
</dbReference>
<comment type="pathway">
    <text evidence="1">Mycotoxin biosynthesis.</text>
</comment>
<evidence type="ECO:0008006" key="6">
    <source>
        <dbReference type="Google" id="ProtNLM"/>
    </source>
</evidence>
<evidence type="ECO:0000256" key="1">
    <source>
        <dbReference type="ARBA" id="ARBA00004685"/>
    </source>
</evidence>
<comment type="similarity">
    <text evidence="2">Belongs to the ustYa family.</text>
</comment>
<protein>
    <recommendedName>
        <fullName evidence="6">Oxidase ustYa</fullName>
    </recommendedName>
</protein>
<keyword evidence="3" id="KW-0812">Transmembrane</keyword>
<keyword evidence="5" id="KW-1185">Reference proteome</keyword>
<dbReference type="STRING" id="2512241.A0A553HIV5"/>
<dbReference type="PANTHER" id="PTHR33365:SF4">
    <property type="entry name" value="CYCLOCHLOROTINE BIOSYNTHESIS PROTEIN O"/>
    <property type="match status" value="1"/>
</dbReference>
<dbReference type="AlphaFoldDB" id="A0A553HIV5"/>
<dbReference type="EMBL" id="VFLP01000115">
    <property type="protein sequence ID" value="TRX87846.1"/>
    <property type="molecule type" value="Genomic_DNA"/>
</dbReference>
<keyword evidence="3" id="KW-0472">Membrane</keyword>
<sequence>MFSVIKKFPWDRGEDDVYVRIPLEEGRTEKRDATAAGNVGPRFNHITRLLKTIPVCQVIIFVLGIFIGLGAALLLSVAPSMTRTVPHKQQQTHSPSSVIPREVFYPKIPRAWVPDARYVGFSGFSNSLWHNLVKTTESVWIEEPKEYSLGKGFEAPFNHSAKSLLPPQFYHVSNLHQLHCLNVIRGRYFELYLDLPSLSKQDEVAAQDTAYHMNHCIEYLRMSIMCGGSWDVESNSPPGTPAELRTDPFGHPIGWGGIRNCVNWDALMSWQKGQVEAYKRTWLS</sequence>
<proteinExistence type="inferred from homology"/>
<gene>
    <name evidence="4" type="ORF">FHL15_011264</name>
</gene>
<comment type="caution">
    <text evidence="4">The sequence shown here is derived from an EMBL/GenBank/DDBJ whole genome shotgun (WGS) entry which is preliminary data.</text>
</comment>
<dbReference type="InterPro" id="IPR021765">
    <property type="entry name" value="UstYa-like"/>
</dbReference>
<evidence type="ECO:0000313" key="5">
    <source>
        <dbReference type="Proteomes" id="UP000319160"/>
    </source>
</evidence>
<accession>A0A553HIV5</accession>
<feature type="transmembrane region" description="Helical" evidence="3">
    <location>
        <begin position="58"/>
        <end position="78"/>
    </location>
</feature>
<keyword evidence="3" id="KW-1133">Transmembrane helix</keyword>
<dbReference type="GO" id="GO:0043386">
    <property type="term" value="P:mycotoxin biosynthetic process"/>
    <property type="evidence" value="ECO:0007669"/>
    <property type="project" value="InterPro"/>
</dbReference>
<dbReference type="OrthoDB" id="3687641at2759"/>
<dbReference type="Pfam" id="PF11807">
    <property type="entry name" value="UstYa"/>
    <property type="match status" value="1"/>
</dbReference>
<name>A0A553HIV5_9PEZI</name>
<dbReference type="PANTHER" id="PTHR33365">
    <property type="entry name" value="YALI0B05434P"/>
    <property type="match status" value="1"/>
</dbReference>
<evidence type="ECO:0000256" key="3">
    <source>
        <dbReference type="SAM" id="Phobius"/>
    </source>
</evidence>
<evidence type="ECO:0000256" key="2">
    <source>
        <dbReference type="ARBA" id="ARBA00035112"/>
    </source>
</evidence>